<reference evidence="1" key="1">
    <citation type="submission" date="2022-09" db="EMBL/GenBank/DDBJ databases">
        <title>Tahibacter sp. nov., isolated from a fresh water.</title>
        <authorList>
            <person name="Baek J.H."/>
            <person name="Lee J.K."/>
            <person name="Kim J.M."/>
            <person name="Jeon C.O."/>
        </authorList>
    </citation>
    <scope>NUCLEOTIDE SEQUENCE</scope>
    <source>
        <strain evidence="1">W38</strain>
    </source>
</reference>
<dbReference type="RefSeq" id="WP_261693538.1">
    <property type="nucleotide sequence ID" value="NZ_CP104694.1"/>
</dbReference>
<keyword evidence="2" id="KW-1185">Reference proteome</keyword>
<proteinExistence type="predicted"/>
<evidence type="ECO:0008006" key="3">
    <source>
        <dbReference type="Google" id="ProtNLM"/>
    </source>
</evidence>
<dbReference type="EMBL" id="CP104694">
    <property type="protein sequence ID" value="UXI66554.1"/>
    <property type="molecule type" value="Genomic_DNA"/>
</dbReference>
<protein>
    <recommendedName>
        <fullName evidence="3">Transcription elongation GreA/GreB family factor</fullName>
    </recommendedName>
</protein>
<evidence type="ECO:0000313" key="2">
    <source>
        <dbReference type="Proteomes" id="UP001064632"/>
    </source>
</evidence>
<gene>
    <name evidence="1" type="ORF">N4264_17600</name>
</gene>
<sequence length="188" mass="20458">MAMFRPMTLSDRMDAEHAGSAGVAAMSVPVLPLQRAAACAAQSLALLRRRIADLRRRTAEQVGSVPYVQLKRAIAECEIRRLEQRMLEVAPQWTATPHGKCAGPLSTVLAVDAQGQLRSFTLGRTPLDDTLPPDASGPACWMLLGCRAGEVITYRSSAGEGELYILEVIENTSTTMRSRDATVEKAYR</sequence>
<dbReference type="Proteomes" id="UP001064632">
    <property type="component" value="Chromosome"/>
</dbReference>
<evidence type="ECO:0000313" key="1">
    <source>
        <dbReference type="EMBL" id="UXI66554.1"/>
    </source>
</evidence>
<name>A0ABY6B9M4_9GAMM</name>
<organism evidence="1 2">
    <name type="scientific">Tahibacter amnicola</name>
    <dbReference type="NCBI Taxonomy" id="2976241"/>
    <lineage>
        <taxon>Bacteria</taxon>
        <taxon>Pseudomonadati</taxon>
        <taxon>Pseudomonadota</taxon>
        <taxon>Gammaproteobacteria</taxon>
        <taxon>Lysobacterales</taxon>
        <taxon>Rhodanobacteraceae</taxon>
        <taxon>Tahibacter</taxon>
    </lineage>
</organism>
<accession>A0ABY6B9M4</accession>